<evidence type="ECO:0000256" key="6">
    <source>
        <dbReference type="ARBA" id="ARBA00022692"/>
    </source>
</evidence>
<dbReference type="SMART" id="SM00698">
    <property type="entry name" value="MORN"/>
    <property type="match status" value="1"/>
</dbReference>
<name>A0A803YSL8_MELGA</name>
<proteinExistence type="inferred from homology"/>
<dbReference type="InParanoid" id="A0A803YSL8"/>
<reference evidence="11 12" key="1">
    <citation type="journal article" date="2010" name="PLoS Biol.">
        <title>Multi-platform next-generation sequencing of the domestic turkey (Meleagris gallopavo): genome assembly and analysis.</title>
        <authorList>
            <person name="Dalloul R.A."/>
            <person name="Long J.A."/>
            <person name="Zimin A.V."/>
            <person name="Aslam L."/>
            <person name="Beal K."/>
            <person name="Blomberg L.A."/>
            <person name="Bouffard P."/>
            <person name="Burt D.W."/>
            <person name="Crasta O."/>
            <person name="Crooijmans R.P."/>
            <person name="Cooper K."/>
            <person name="Coulombe R.A."/>
            <person name="De S."/>
            <person name="Delany M.E."/>
            <person name="Dodgson J.B."/>
            <person name="Dong J.J."/>
            <person name="Evans C."/>
            <person name="Frederickson K.M."/>
            <person name="Flicek P."/>
            <person name="Florea L."/>
            <person name="Folkerts O."/>
            <person name="Groenen M.A."/>
            <person name="Harkins T.T."/>
            <person name="Herrero J."/>
            <person name="Hoffmann S."/>
            <person name="Megens H.J."/>
            <person name="Jiang A."/>
            <person name="de Jong P."/>
            <person name="Kaiser P."/>
            <person name="Kim H."/>
            <person name="Kim K.W."/>
            <person name="Kim S."/>
            <person name="Langenberger D."/>
            <person name="Lee M.K."/>
            <person name="Lee T."/>
            <person name="Mane S."/>
            <person name="Marcais G."/>
            <person name="Marz M."/>
            <person name="McElroy A.P."/>
            <person name="Modise T."/>
            <person name="Nefedov M."/>
            <person name="Notredame C."/>
            <person name="Paton I.R."/>
            <person name="Payne W.S."/>
            <person name="Pertea G."/>
            <person name="Prickett D."/>
            <person name="Puiu D."/>
            <person name="Qioa D."/>
            <person name="Raineri E."/>
            <person name="Ruffier M."/>
            <person name="Salzberg S.L."/>
            <person name="Schatz M.C."/>
            <person name="Scheuring C."/>
            <person name="Schmidt C.J."/>
            <person name="Schroeder S."/>
            <person name="Searle S.M."/>
            <person name="Smith E.J."/>
            <person name="Smith J."/>
            <person name="Sonstegard T.S."/>
            <person name="Stadler P.F."/>
            <person name="Tafer H."/>
            <person name="Tu Z.J."/>
            <person name="Van Tassell C.P."/>
            <person name="Vilella A.J."/>
            <person name="Williams K.P."/>
            <person name="Yorke J.A."/>
            <person name="Zhang L."/>
            <person name="Zhang H.B."/>
            <person name="Zhang X."/>
            <person name="Zhang Y."/>
            <person name="Reed K.M."/>
        </authorList>
    </citation>
    <scope>NUCLEOTIDE SEQUENCE [LARGE SCALE GENOMIC DNA]</scope>
</reference>
<dbReference type="PANTHER" id="PTHR23085">
    <property type="entry name" value="GH28348P"/>
    <property type="match status" value="1"/>
</dbReference>
<comment type="subcellular location">
    <subcellularLocation>
        <location evidence="3">Cell membrane</location>
    </subcellularLocation>
    <subcellularLocation>
        <location evidence="2">Endomembrane system</location>
        <topology evidence="2">Peripheral membrane protein</topology>
    </subcellularLocation>
    <subcellularLocation>
        <location evidence="1">Endoplasmic reticulum membrane</location>
        <topology evidence="1">Single-pass type IV membrane protein</topology>
    </subcellularLocation>
</comment>
<dbReference type="GO" id="GO:0005886">
    <property type="term" value="C:plasma membrane"/>
    <property type="evidence" value="ECO:0007669"/>
    <property type="project" value="UniProtKB-SubCell"/>
</dbReference>
<evidence type="ECO:0000256" key="2">
    <source>
        <dbReference type="ARBA" id="ARBA00004184"/>
    </source>
</evidence>
<keyword evidence="8" id="KW-0256">Endoplasmic reticulum</keyword>
<dbReference type="GO" id="GO:0048167">
    <property type="term" value="P:regulation of synaptic plasticity"/>
    <property type="evidence" value="ECO:0007669"/>
    <property type="project" value="TreeGrafter"/>
</dbReference>
<dbReference type="GO" id="GO:0030314">
    <property type="term" value="C:junctional membrane complex"/>
    <property type="evidence" value="ECO:0007669"/>
    <property type="project" value="InterPro"/>
</dbReference>
<evidence type="ECO:0000256" key="7">
    <source>
        <dbReference type="ARBA" id="ARBA00022737"/>
    </source>
</evidence>
<evidence type="ECO:0000256" key="9">
    <source>
        <dbReference type="ARBA" id="ARBA00022989"/>
    </source>
</evidence>
<keyword evidence="6" id="KW-0812">Transmembrane</keyword>
<reference evidence="11" key="3">
    <citation type="submission" date="2025-09" db="UniProtKB">
        <authorList>
            <consortium name="Ensembl"/>
        </authorList>
    </citation>
    <scope>IDENTIFICATION</scope>
</reference>
<dbReference type="Pfam" id="PF02493">
    <property type="entry name" value="MORN"/>
    <property type="match status" value="1"/>
</dbReference>
<evidence type="ECO:0000256" key="3">
    <source>
        <dbReference type="ARBA" id="ARBA00004236"/>
    </source>
</evidence>
<dbReference type="GeneTree" id="ENSGT00940000158707"/>
<protein>
    <recommendedName>
        <fullName evidence="13">Junctophilin 1</fullName>
    </recommendedName>
</protein>
<evidence type="ECO:0000256" key="10">
    <source>
        <dbReference type="ARBA" id="ARBA00023136"/>
    </source>
</evidence>
<evidence type="ECO:0000313" key="12">
    <source>
        <dbReference type="Proteomes" id="UP000001645"/>
    </source>
</evidence>
<comment type="similarity">
    <text evidence="4">Belongs to the junctophilin family.</text>
</comment>
<keyword evidence="7" id="KW-0677">Repeat</keyword>
<dbReference type="SUPFAM" id="SSF82185">
    <property type="entry name" value="Histone H3 K4-specific methyltransferase SET7/9 N-terminal domain"/>
    <property type="match status" value="1"/>
</dbReference>
<reference evidence="11" key="2">
    <citation type="submission" date="2025-08" db="UniProtKB">
        <authorList>
            <consortium name="Ensembl"/>
        </authorList>
    </citation>
    <scope>IDENTIFICATION</scope>
</reference>
<sequence length="74" mass="8627">MPRSSRRSDGLKYEGEWANNKRHGYGCMTFPDGTKEEGKYKQNAELPLVFIVSRLRVHDYPKTAIEDRPEQCTH</sequence>
<dbReference type="InterPro" id="IPR017191">
    <property type="entry name" value="Junctophilin"/>
</dbReference>
<evidence type="ECO:0000313" key="11">
    <source>
        <dbReference type="Ensembl" id="ENSMGAP00000034766.1"/>
    </source>
</evidence>
<keyword evidence="10" id="KW-0472">Membrane</keyword>
<evidence type="ECO:0000256" key="8">
    <source>
        <dbReference type="ARBA" id="ARBA00022824"/>
    </source>
</evidence>
<dbReference type="GO" id="GO:0005789">
    <property type="term" value="C:endoplasmic reticulum membrane"/>
    <property type="evidence" value="ECO:0007669"/>
    <property type="project" value="UniProtKB-SubCell"/>
</dbReference>
<organism evidence="11 12">
    <name type="scientific">Meleagris gallopavo</name>
    <name type="common">Wild turkey</name>
    <dbReference type="NCBI Taxonomy" id="9103"/>
    <lineage>
        <taxon>Eukaryota</taxon>
        <taxon>Metazoa</taxon>
        <taxon>Chordata</taxon>
        <taxon>Craniata</taxon>
        <taxon>Vertebrata</taxon>
        <taxon>Euteleostomi</taxon>
        <taxon>Archelosauria</taxon>
        <taxon>Archosauria</taxon>
        <taxon>Dinosauria</taxon>
        <taxon>Saurischia</taxon>
        <taxon>Theropoda</taxon>
        <taxon>Coelurosauria</taxon>
        <taxon>Aves</taxon>
        <taxon>Neognathae</taxon>
        <taxon>Galloanserae</taxon>
        <taxon>Galliformes</taxon>
        <taxon>Phasianidae</taxon>
        <taxon>Meleagridinae</taxon>
        <taxon>Meleagris</taxon>
    </lineage>
</organism>
<accession>A0A803YSL8</accession>
<keyword evidence="5" id="KW-1003">Cell membrane</keyword>
<evidence type="ECO:0000256" key="1">
    <source>
        <dbReference type="ARBA" id="ARBA00004163"/>
    </source>
</evidence>
<dbReference type="PANTHER" id="PTHR23085:SF7">
    <property type="entry name" value="JUNCTOPHILIN-3"/>
    <property type="match status" value="1"/>
</dbReference>
<evidence type="ECO:0000256" key="4">
    <source>
        <dbReference type="ARBA" id="ARBA00008599"/>
    </source>
</evidence>
<keyword evidence="9" id="KW-1133">Transmembrane helix</keyword>
<dbReference type="Proteomes" id="UP000001645">
    <property type="component" value="Chromosome 13"/>
</dbReference>
<keyword evidence="12" id="KW-1185">Reference proteome</keyword>
<dbReference type="Gene3D" id="2.20.110.10">
    <property type="entry name" value="Histone H3 K4-specific methyltransferase SET7/9 N-terminal domain"/>
    <property type="match status" value="1"/>
</dbReference>
<evidence type="ECO:0008006" key="13">
    <source>
        <dbReference type="Google" id="ProtNLM"/>
    </source>
</evidence>
<dbReference type="AlphaFoldDB" id="A0A803YSL8"/>
<dbReference type="Ensembl" id="ENSMGAT00000035636.1">
    <property type="protein sequence ID" value="ENSMGAP00000034766.1"/>
    <property type="gene ID" value="ENSMGAG00000022634.1"/>
</dbReference>
<evidence type="ECO:0000256" key="5">
    <source>
        <dbReference type="ARBA" id="ARBA00022475"/>
    </source>
</evidence>
<dbReference type="InterPro" id="IPR003409">
    <property type="entry name" value="MORN"/>
</dbReference>